<dbReference type="InterPro" id="IPR000160">
    <property type="entry name" value="GGDEF_dom"/>
</dbReference>
<dbReference type="EMBL" id="JAAITA010000005">
    <property type="protein sequence ID" value="NSJ85780.1"/>
    <property type="molecule type" value="Genomic_DNA"/>
</dbReference>
<keyword evidence="1" id="KW-1133">Transmembrane helix</keyword>
<feature type="transmembrane region" description="Helical" evidence="1">
    <location>
        <begin position="212"/>
        <end position="235"/>
    </location>
</feature>
<dbReference type="InterPro" id="IPR052155">
    <property type="entry name" value="Biofilm_reg_signaling"/>
</dbReference>
<evidence type="ECO:0000313" key="4">
    <source>
        <dbReference type="Proteomes" id="UP000822142"/>
    </source>
</evidence>
<dbReference type="SMART" id="SM00267">
    <property type="entry name" value="GGDEF"/>
    <property type="match status" value="1"/>
</dbReference>
<proteinExistence type="predicted"/>
<dbReference type="RefSeq" id="WP_173748823.1">
    <property type="nucleotide sequence ID" value="NZ_JAAITA010000005.1"/>
</dbReference>
<evidence type="ECO:0000256" key="1">
    <source>
        <dbReference type="SAM" id="Phobius"/>
    </source>
</evidence>
<dbReference type="InterPro" id="IPR029787">
    <property type="entry name" value="Nucleotide_cyclase"/>
</dbReference>
<dbReference type="SUPFAM" id="SSF55073">
    <property type="entry name" value="Nucleotide cyclase"/>
    <property type="match status" value="1"/>
</dbReference>
<keyword evidence="4" id="KW-1185">Reference proteome</keyword>
<dbReference type="Pfam" id="PF00990">
    <property type="entry name" value="GGDEF"/>
    <property type="match status" value="1"/>
</dbReference>
<organism evidence="3 4">
    <name type="scientific">Blautia hansenii</name>
    <name type="common">Ruminococcus hansenii</name>
    <dbReference type="NCBI Taxonomy" id="1322"/>
    <lineage>
        <taxon>Bacteria</taxon>
        <taxon>Bacillati</taxon>
        <taxon>Bacillota</taxon>
        <taxon>Clostridia</taxon>
        <taxon>Lachnospirales</taxon>
        <taxon>Lachnospiraceae</taxon>
        <taxon>Blautia</taxon>
    </lineage>
</organism>
<accession>A0ABX2I761</accession>
<dbReference type="InterPro" id="IPR043128">
    <property type="entry name" value="Rev_trsase/Diguanyl_cyclase"/>
</dbReference>
<dbReference type="CDD" id="cd01949">
    <property type="entry name" value="GGDEF"/>
    <property type="match status" value="1"/>
</dbReference>
<evidence type="ECO:0000313" key="3">
    <source>
        <dbReference type="EMBL" id="NSJ85780.1"/>
    </source>
</evidence>
<dbReference type="NCBIfam" id="TIGR00254">
    <property type="entry name" value="GGDEF"/>
    <property type="match status" value="1"/>
</dbReference>
<dbReference type="PANTHER" id="PTHR44757">
    <property type="entry name" value="DIGUANYLATE CYCLASE DGCP"/>
    <property type="match status" value="1"/>
</dbReference>
<comment type="caution">
    <text evidence="3">The sequence shown here is derived from an EMBL/GenBank/DDBJ whole genome shotgun (WGS) entry which is preliminary data.</text>
</comment>
<dbReference type="PROSITE" id="PS50887">
    <property type="entry name" value="GGDEF"/>
    <property type="match status" value="1"/>
</dbReference>
<dbReference type="Proteomes" id="UP000822142">
    <property type="component" value="Unassembled WGS sequence"/>
</dbReference>
<evidence type="ECO:0000259" key="2">
    <source>
        <dbReference type="PROSITE" id="PS50887"/>
    </source>
</evidence>
<sequence>MLWSYAPAEFIRQQEFSTDEGWKTKFNFSQCGDYLPYLYEPYQAAKNTENVKERDILDFGYWGYTGINDCAQKEAITYSVPLVLEDGTVYGVLGIDLMSEYVKKLLPYLELIDDNKDGSYFIGIQKGDESTVENVLLSGNTYMSAFSQGGETVFSKKDGQIYIDSQSEQLCAEITYLELYNESSPFYEQKWVLAGIAREEDLFQFTDRLLKMFSWIAVLAVAIGGLGGVIGIIYISRPVLKLVHEVEAIKLTKPFTLTQTGILEIDKLSNALVQQSIRLNQVMNKFSNIIHMADIPLAAFEVNRKDKTVFITDKFFEIFGLPPKDSTELCMEDFWQIFQELEVYKESEGEVTLYQIPGKHPGEYRFVRTMVKDSENYYIGFVEDVTKQTLDLKRMEYERNHDVLIGLNNRRAFFERLRVLFENPKQLKTAAFVMIDLDNLKHINDTFGHGCGDQYIQTAAECLKRGVPQSAVVCRLAGDEFCIFFYGCSGKEEIRHYIERLQVRLKHTTIRLQENQEYSICISGGIAWYPEDGRSCEELLERADKAMYTVKKAEKGQFKEYEKRTGNEIQRDHIDCR</sequence>
<dbReference type="PANTHER" id="PTHR44757:SF2">
    <property type="entry name" value="BIOFILM ARCHITECTURE MAINTENANCE PROTEIN MBAA"/>
    <property type="match status" value="1"/>
</dbReference>
<name>A0ABX2I761_BLAHA</name>
<dbReference type="Gene3D" id="3.30.70.270">
    <property type="match status" value="1"/>
</dbReference>
<reference evidence="3 4" key="1">
    <citation type="journal article" date="2020" name="Cell Host Microbe">
        <title>Functional and Genomic Variation between Human-Derived Isolates of Lachnospiraceae Reveals Inter- and Intra-Species Diversity.</title>
        <authorList>
            <person name="Sorbara M.T."/>
            <person name="Littmann E.R."/>
            <person name="Fontana E."/>
            <person name="Moody T.U."/>
            <person name="Kohout C.E."/>
            <person name="Gjonbalaj M."/>
            <person name="Eaton V."/>
            <person name="Seok R."/>
            <person name="Leiner I.M."/>
            <person name="Pamer E.G."/>
        </authorList>
    </citation>
    <scope>NUCLEOTIDE SEQUENCE [LARGE SCALE GENOMIC DNA]</scope>
    <source>
        <strain evidence="3 4">MSK.15.26</strain>
    </source>
</reference>
<keyword evidence="1" id="KW-0472">Membrane</keyword>
<feature type="domain" description="GGDEF" evidence="2">
    <location>
        <begin position="428"/>
        <end position="563"/>
    </location>
</feature>
<keyword evidence="1" id="KW-0812">Transmembrane</keyword>
<protein>
    <submittedName>
        <fullName evidence="3">GGDEF domain-containing protein</fullName>
    </submittedName>
</protein>
<gene>
    <name evidence="3" type="ORF">G5A70_06270</name>
</gene>